<comment type="caution">
    <text evidence="1">The sequence shown here is derived from an EMBL/GenBank/DDBJ whole genome shotgun (WGS) entry which is preliminary data.</text>
</comment>
<gene>
    <name evidence="1" type="ORF">HNR30_007386</name>
</gene>
<sequence>MADLDATIARARELGAAVYIPRMDSPKGTFVAFQDPQGAHFYVIQLNGE</sequence>
<dbReference type="Gene3D" id="3.10.180.10">
    <property type="entry name" value="2,3-Dihydroxybiphenyl 1,2-Dioxygenase, domain 1"/>
    <property type="match status" value="1"/>
</dbReference>
<dbReference type="EMBL" id="JACDUR010000008">
    <property type="protein sequence ID" value="MBA2895995.1"/>
    <property type="molecule type" value="Genomic_DNA"/>
</dbReference>
<proteinExistence type="predicted"/>
<accession>A0A7W0CRM7</accession>
<keyword evidence="2" id="KW-1185">Reference proteome</keyword>
<keyword evidence="1" id="KW-0456">Lyase</keyword>
<dbReference type="SUPFAM" id="SSF54593">
    <property type="entry name" value="Glyoxalase/Bleomycin resistance protein/Dihydroxybiphenyl dioxygenase"/>
    <property type="match status" value="1"/>
</dbReference>
<protein>
    <submittedName>
        <fullName evidence="1">Putative enzyme related to lactoylglutathione lyase</fullName>
    </submittedName>
</protein>
<dbReference type="Proteomes" id="UP000530928">
    <property type="component" value="Unassembled WGS sequence"/>
</dbReference>
<reference evidence="1 2" key="1">
    <citation type="submission" date="2020-07" db="EMBL/GenBank/DDBJ databases">
        <title>Genomic Encyclopedia of Type Strains, Phase IV (KMG-IV): sequencing the most valuable type-strain genomes for metagenomic binning, comparative biology and taxonomic classification.</title>
        <authorList>
            <person name="Goeker M."/>
        </authorList>
    </citation>
    <scope>NUCLEOTIDE SEQUENCE [LARGE SCALE GENOMIC DNA]</scope>
    <source>
        <strain evidence="1 2">DSM 45533</strain>
    </source>
</reference>
<dbReference type="GO" id="GO:0016829">
    <property type="term" value="F:lyase activity"/>
    <property type="evidence" value="ECO:0007669"/>
    <property type="project" value="UniProtKB-KW"/>
</dbReference>
<name>A0A7W0CRM7_9ACTN</name>
<evidence type="ECO:0000313" key="1">
    <source>
        <dbReference type="EMBL" id="MBA2895995.1"/>
    </source>
</evidence>
<dbReference type="InterPro" id="IPR029068">
    <property type="entry name" value="Glyas_Bleomycin-R_OHBP_Dase"/>
</dbReference>
<dbReference type="AlphaFoldDB" id="A0A7W0CRM7"/>
<evidence type="ECO:0000313" key="2">
    <source>
        <dbReference type="Proteomes" id="UP000530928"/>
    </source>
</evidence>
<organism evidence="1 2">
    <name type="scientific">Nonomuraea soli</name>
    <dbReference type="NCBI Taxonomy" id="1032476"/>
    <lineage>
        <taxon>Bacteria</taxon>
        <taxon>Bacillati</taxon>
        <taxon>Actinomycetota</taxon>
        <taxon>Actinomycetes</taxon>
        <taxon>Streptosporangiales</taxon>
        <taxon>Streptosporangiaceae</taxon>
        <taxon>Nonomuraea</taxon>
    </lineage>
</organism>